<dbReference type="RefSeq" id="WP_170861739.1">
    <property type="nucleotide sequence ID" value="NZ_FQXD01000006.1"/>
</dbReference>
<dbReference type="AlphaFoldDB" id="A0A1M5SM47"/>
<keyword evidence="2" id="KW-1185">Reference proteome</keyword>
<organism evidence="1 2">
    <name type="scientific">Virgibacillus chiguensis</name>
    <dbReference type="NCBI Taxonomy" id="411959"/>
    <lineage>
        <taxon>Bacteria</taxon>
        <taxon>Bacillati</taxon>
        <taxon>Bacillota</taxon>
        <taxon>Bacilli</taxon>
        <taxon>Bacillales</taxon>
        <taxon>Bacillaceae</taxon>
        <taxon>Virgibacillus</taxon>
    </lineage>
</organism>
<proteinExistence type="predicted"/>
<evidence type="ECO:0000313" key="2">
    <source>
        <dbReference type="Proteomes" id="UP000184079"/>
    </source>
</evidence>
<name>A0A1M5SM47_9BACI</name>
<gene>
    <name evidence="1" type="ORF">SAMN05421807_106236</name>
</gene>
<accession>A0A1M5SM47</accession>
<protein>
    <submittedName>
        <fullName evidence="1">Uncharacterized protein</fullName>
    </submittedName>
</protein>
<sequence length="55" mass="6217">MVMKIGKKVKIISKETGESLTGVTTFDTADKISIKLKDGVEKTFIRKKVDVEYLR</sequence>
<dbReference type="EMBL" id="FQXD01000006">
    <property type="protein sequence ID" value="SHH39594.1"/>
    <property type="molecule type" value="Genomic_DNA"/>
</dbReference>
<evidence type="ECO:0000313" key="1">
    <source>
        <dbReference type="EMBL" id="SHH39594.1"/>
    </source>
</evidence>
<dbReference type="Proteomes" id="UP000184079">
    <property type="component" value="Unassembled WGS sequence"/>
</dbReference>
<reference evidence="2" key="1">
    <citation type="submission" date="2016-11" db="EMBL/GenBank/DDBJ databases">
        <authorList>
            <person name="Varghese N."/>
            <person name="Submissions S."/>
        </authorList>
    </citation>
    <scope>NUCLEOTIDE SEQUENCE [LARGE SCALE GENOMIC DNA]</scope>
    <source>
        <strain evidence="2">CGMCC 1.6496</strain>
    </source>
</reference>